<dbReference type="GO" id="GO:0005886">
    <property type="term" value="C:plasma membrane"/>
    <property type="evidence" value="ECO:0007669"/>
    <property type="project" value="UniProtKB-SubCell"/>
</dbReference>
<keyword evidence="6" id="KW-0677">Repeat</keyword>
<dbReference type="NCBIfam" id="TIGR01409">
    <property type="entry name" value="TAT_signal_seq"/>
    <property type="match status" value="1"/>
</dbReference>
<gene>
    <name evidence="13" type="ORF">DEALK_06060</name>
</gene>
<dbReference type="PATRIC" id="fig|1217799.6.peg.624"/>
<dbReference type="PROSITE" id="PS51318">
    <property type="entry name" value="TAT"/>
    <property type="match status" value="1"/>
</dbReference>
<dbReference type="NCBIfam" id="TIGR02486">
    <property type="entry name" value="RDH"/>
    <property type="match status" value="1"/>
</dbReference>
<feature type="domain" description="4Fe-4S ferredoxin-type" evidence="12">
    <location>
        <begin position="331"/>
        <end position="361"/>
    </location>
</feature>
<feature type="chain" id="PRO_5006902662" evidence="11">
    <location>
        <begin position="32"/>
        <end position="471"/>
    </location>
</feature>
<evidence type="ECO:0000313" key="14">
    <source>
        <dbReference type="Proteomes" id="UP000053947"/>
    </source>
</evidence>
<dbReference type="InterPro" id="IPR017900">
    <property type="entry name" value="4Fe4S_Fe_S_CS"/>
</dbReference>
<dbReference type="InterPro" id="IPR028894">
    <property type="entry name" value="RDH_dom"/>
</dbReference>
<evidence type="ECO:0000256" key="3">
    <source>
        <dbReference type="ARBA" id="ARBA00022485"/>
    </source>
</evidence>
<dbReference type="InterPro" id="IPR006311">
    <property type="entry name" value="TAT_signal"/>
</dbReference>
<dbReference type="InterPro" id="IPR012832">
    <property type="entry name" value="RDH"/>
</dbReference>
<dbReference type="PANTHER" id="PTHR42827">
    <property type="entry name" value="IRON-SULFUR CLUSTER-BINDING PROTEIN-RELATED"/>
    <property type="match status" value="1"/>
</dbReference>
<keyword evidence="3" id="KW-0004">4Fe-4S</keyword>
<feature type="signal peptide" evidence="11">
    <location>
        <begin position="1"/>
        <end position="31"/>
    </location>
</feature>
<dbReference type="GO" id="GO:0051539">
    <property type="term" value="F:4 iron, 4 sulfur cluster binding"/>
    <property type="evidence" value="ECO:0007669"/>
    <property type="project" value="UniProtKB-KW"/>
</dbReference>
<keyword evidence="5 11" id="KW-0732">Signal</keyword>
<keyword evidence="4" id="KW-0479">Metal-binding</keyword>
<evidence type="ECO:0000256" key="2">
    <source>
        <dbReference type="ARBA" id="ARBA00022475"/>
    </source>
</evidence>
<dbReference type="PANTHER" id="PTHR42827:SF1">
    <property type="entry name" value="IRON-SULFUR CLUSTER-BINDING PROTEIN"/>
    <property type="match status" value="1"/>
</dbReference>
<keyword evidence="9" id="KW-0472">Membrane</keyword>
<keyword evidence="8" id="KW-0411">Iron-sulfur</keyword>
<keyword evidence="7" id="KW-0408">Iron</keyword>
<evidence type="ECO:0000256" key="7">
    <source>
        <dbReference type="ARBA" id="ARBA00023004"/>
    </source>
</evidence>
<comment type="cofactor">
    <cofactor evidence="10">
        <name>corrinoid</name>
        <dbReference type="ChEBI" id="CHEBI:33913"/>
    </cofactor>
</comment>
<reference evidence="13 14" key="1">
    <citation type="submission" date="2015-06" db="EMBL/GenBank/DDBJ databases">
        <title>Genome sequence of the organohalide-respiring Dehalogenimonas alkenigignens type strain (IP3-3T).</title>
        <authorList>
            <person name="Key T.A."/>
            <person name="Richmond D.P."/>
            <person name="Bowman K.S."/>
            <person name="Cho Y.-J."/>
            <person name="Chun J."/>
            <person name="da Costa M.S."/>
            <person name="Rainey F.A."/>
            <person name="Moe W.M."/>
        </authorList>
    </citation>
    <scope>NUCLEOTIDE SEQUENCE [LARGE SCALE GENOMIC DNA]</scope>
    <source>
        <strain evidence="13 14">IP3-3</strain>
    </source>
</reference>
<sequence>MNKYHSTMSRRDFMKALGVAGGAMAAAPAFADLDEMAAKDGLYTKRPWWIKTREHLEMTTEVDWDEMQRYSENDTMRGTKASGYRLSLYDQAEWDRRSALKKEEETKFLKEDKPGFTLKDLAYSSNVGSNQSVSQSFLGAQKATLPEARGVSKWQGSPEEAASLLRTFMRSVGAMSIGFIELEEGKTKKLIYDFEGGGKIRNVWEDTDKASIRTLANGYQDNVIPNSFKYAIEIINQESINLFKVNPTLLMSQIRYGRNANTQAATMEFIRSLGYQAVGQYSINTIGIAPALATVSGRGEMGRMNRLITPEHGPIVGAFTMLTNLPLAPDKPIDAGYLNFCKTCMKCAETCGEGAISIEKEPYWETIGGWNNAGHKAWFEDSRKCAAFRALPNACTSGKCLAVCTFSKDHLSGIHEVVQATLANTSLFNGFFKQMDDVFYHDGLHAPEKFWDIELPTYAIDSTINGRDTHS</sequence>
<protein>
    <submittedName>
        <fullName evidence="13">Reductive dehalogenase</fullName>
    </submittedName>
</protein>
<evidence type="ECO:0000256" key="4">
    <source>
        <dbReference type="ARBA" id="ARBA00022723"/>
    </source>
</evidence>
<organism evidence="13 14">
    <name type="scientific">Dehalogenimonas alkenigignens</name>
    <dbReference type="NCBI Taxonomy" id="1217799"/>
    <lineage>
        <taxon>Bacteria</taxon>
        <taxon>Bacillati</taxon>
        <taxon>Chloroflexota</taxon>
        <taxon>Dehalococcoidia</taxon>
        <taxon>Dehalococcoidales</taxon>
        <taxon>Dehalococcoidaceae</taxon>
        <taxon>Dehalogenimonas</taxon>
    </lineage>
</organism>
<dbReference type="STRING" id="1217799.DEALK_06060"/>
<evidence type="ECO:0000256" key="8">
    <source>
        <dbReference type="ARBA" id="ARBA00023014"/>
    </source>
</evidence>
<keyword evidence="14" id="KW-1185">Reference proteome</keyword>
<dbReference type="PROSITE" id="PS51379">
    <property type="entry name" value="4FE4S_FER_2"/>
    <property type="match status" value="1"/>
</dbReference>
<proteinExistence type="predicted"/>
<keyword evidence="2" id="KW-1003">Cell membrane</keyword>
<dbReference type="Proteomes" id="UP000053947">
    <property type="component" value="Unassembled WGS sequence"/>
</dbReference>
<dbReference type="InterPro" id="IPR019546">
    <property type="entry name" value="TAT_signal_bac_arc"/>
</dbReference>
<comment type="caution">
    <text evidence="13">The sequence shown here is derived from an EMBL/GenBank/DDBJ whole genome shotgun (WGS) entry which is preliminary data.</text>
</comment>
<dbReference type="PROSITE" id="PS00198">
    <property type="entry name" value="4FE4S_FER_1"/>
    <property type="match status" value="1"/>
</dbReference>
<evidence type="ECO:0000256" key="1">
    <source>
        <dbReference type="ARBA" id="ARBA00004236"/>
    </source>
</evidence>
<comment type="subcellular location">
    <subcellularLocation>
        <location evidence="1">Cell membrane</location>
    </subcellularLocation>
</comment>
<evidence type="ECO:0000313" key="13">
    <source>
        <dbReference type="EMBL" id="KTB47761.1"/>
    </source>
</evidence>
<dbReference type="OrthoDB" id="143857at2"/>
<evidence type="ECO:0000256" key="11">
    <source>
        <dbReference type="SAM" id="SignalP"/>
    </source>
</evidence>
<dbReference type="GO" id="GO:0046872">
    <property type="term" value="F:metal ion binding"/>
    <property type="evidence" value="ECO:0007669"/>
    <property type="project" value="UniProtKB-KW"/>
</dbReference>
<name>A0A0W0GGU2_9CHLR</name>
<evidence type="ECO:0000259" key="12">
    <source>
        <dbReference type="PROSITE" id="PS51379"/>
    </source>
</evidence>
<dbReference type="AlphaFoldDB" id="A0A0W0GGU2"/>
<dbReference type="RefSeq" id="WP_058438538.1">
    <property type="nucleotide sequence ID" value="NZ_KQ758903.1"/>
</dbReference>
<dbReference type="InterPro" id="IPR017896">
    <property type="entry name" value="4Fe4S_Fe-S-bd"/>
</dbReference>
<evidence type="ECO:0000256" key="6">
    <source>
        <dbReference type="ARBA" id="ARBA00022737"/>
    </source>
</evidence>
<evidence type="ECO:0000256" key="10">
    <source>
        <dbReference type="ARBA" id="ARBA00029374"/>
    </source>
</evidence>
<dbReference type="SUPFAM" id="SSF54862">
    <property type="entry name" value="4Fe-4S ferredoxins"/>
    <property type="match status" value="1"/>
</dbReference>
<evidence type="ECO:0000256" key="9">
    <source>
        <dbReference type="ARBA" id="ARBA00023136"/>
    </source>
</evidence>
<evidence type="ECO:0000256" key="5">
    <source>
        <dbReference type="ARBA" id="ARBA00022729"/>
    </source>
</evidence>
<dbReference type="Pfam" id="PF13486">
    <property type="entry name" value="Dehalogenase"/>
    <property type="match status" value="1"/>
</dbReference>
<accession>A0A0W0GGU2</accession>
<dbReference type="EMBL" id="LFDV01000002">
    <property type="protein sequence ID" value="KTB47761.1"/>
    <property type="molecule type" value="Genomic_DNA"/>
</dbReference>